<dbReference type="InterPro" id="IPR011013">
    <property type="entry name" value="Gal_mutarotase_sf_dom"/>
</dbReference>
<evidence type="ECO:0000313" key="1">
    <source>
        <dbReference type="EMBL" id="MDU0353286.1"/>
    </source>
</evidence>
<reference evidence="1 2" key="1">
    <citation type="submission" date="2023-10" db="EMBL/GenBank/DDBJ databases">
        <title>Glaciecola aquimarina strain GGW-M5 nov., isolated from a coastal seawater.</title>
        <authorList>
            <person name="Bayburt H."/>
            <person name="Kim J.M."/>
            <person name="Choi B.J."/>
            <person name="Jeon C.O."/>
        </authorList>
    </citation>
    <scope>NUCLEOTIDE SEQUENCE [LARGE SCALE GENOMIC DNA]</scope>
    <source>
        <strain evidence="1 2">KCTC 32108</strain>
    </source>
</reference>
<accession>A0ABU3STF6</accession>
<sequence>MNPRSQYSISNSLLTCTISELGAEIVSLKSQANGDEYIWQGDPAIWAGSAPILFPIVGRLKNGKYSVDGQEYALPTHGFINNQYFTLVEKTRSSITLRVKANQATLLLYPFRFQFDVTFSLEQKSLSVTYEISNSDDTELYFSIGSHPAFALPMTEFRHEKCKLRFSEQENQYCQLIKNELLSEQTYSVELTAQTLTLTADLFARDALIFRDICSSSITLLIDDVPVLALEMGNNRHLGLWAKPNSPYICLEPWTATDETETTPTELKLKPDMLCLSSGATYSNYYRIDIF</sequence>
<dbReference type="EMBL" id="JAWDIO010000002">
    <property type="protein sequence ID" value="MDU0353286.1"/>
    <property type="molecule type" value="Genomic_DNA"/>
</dbReference>
<dbReference type="SUPFAM" id="SSF74650">
    <property type="entry name" value="Galactose mutarotase-like"/>
    <property type="match status" value="1"/>
</dbReference>
<dbReference type="RefSeq" id="WP_316024968.1">
    <property type="nucleotide sequence ID" value="NZ_JAWDIO010000002.1"/>
</dbReference>
<dbReference type="PANTHER" id="PTHR11122:SF13">
    <property type="entry name" value="GLUCOSE-6-PHOSPHATE 1-EPIMERASE"/>
    <property type="match status" value="1"/>
</dbReference>
<dbReference type="CDD" id="cd09024">
    <property type="entry name" value="Aldose_epim_lacX"/>
    <property type="match status" value="1"/>
</dbReference>
<dbReference type="InterPro" id="IPR037481">
    <property type="entry name" value="LacX"/>
</dbReference>
<dbReference type="InterPro" id="IPR014718">
    <property type="entry name" value="GH-type_carb-bd"/>
</dbReference>
<proteinExistence type="predicted"/>
<dbReference type="Gene3D" id="2.70.98.10">
    <property type="match status" value="1"/>
</dbReference>
<dbReference type="PANTHER" id="PTHR11122">
    <property type="entry name" value="APOSPORY-ASSOCIATED PROTEIN C-RELATED"/>
    <property type="match status" value="1"/>
</dbReference>
<organism evidence="1 2">
    <name type="scientific">Paraglaciecola aquimarina</name>
    <dbReference type="NCBI Taxonomy" id="1235557"/>
    <lineage>
        <taxon>Bacteria</taxon>
        <taxon>Pseudomonadati</taxon>
        <taxon>Pseudomonadota</taxon>
        <taxon>Gammaproteobacteria</taxon>
        <taxon>Alteromonadales</taxon>
        <taxon>Alteromonadaceae</taxon>
        <taxon>Paraglaciecola</taxon>
    </lineage>
</organism>
<name>A0ABU3STF6_9ALTE</name>
<comment type="caution">
    <text evidence="1">The sequence shown here is derived from an EMBL/GenBank/DDBJ whole genome shotgun (WGS) entry which is preliminary data.</text>
</comment>
<keyword evidence="2" id="KW-1185">Reference proteome</keyword>
<dbReference type="InterPro" id="IPR008183">
    <property type="entry name" value="Aldose_1/G6P_1-epimerase"/>
</dbReference>
<dbReference type="Pfam" id="PF01263">
    <property type="entry name" value="Aldose_epim"/>
    <property type="match status" value="1"/>
</dbReference>
<protein>
    <submittedName>
        <fullName evidence="1">Aldose 1-epimerase family protein</fullName>
    </submittedName>
</protein>
<dbReference type="Proteomes" id="UP001247805">
    <property type="component" value="Unassembled WGS sequence"/>
</dbReference>
<gene>
    <name evidence="1" type="ORF">RS130_04490</name>
</gene>
<evidence type="ECO:0000313" key="2">
    <source>
        <dbReference type="Proteomes" id="UP001247805"/>
    </source>
</evidence>